<dbReference type="AlphaFoldDB" id="X1IY61"/>
<evidence type="ECO:0000259" key="1">
    <source>
        <dbReference type="Pfam" id="PF03807"/>
    </source>
</evidence>
<evidence type="ECO:0000313" key="2">
    <source>
        <dbReference type="EMBL" id="GAH86662.1"/>
    </source>
</evidence>
<accession>X1IY61</accession>
<feature type="domain" description="Pyrroline-5-carboxylate reductase catalytic N-terminal" evidence="1">
    <location>
        <begin position="15"/>
        <end position="97"/>
    </location>
</feature>
<name>X1IY61_9ZZZZ</name>
<dbReference type="InterPro" id="IPR036291">
    <property type="entry name" value="NAD(P)-bd_dom_sf"/>
</dbReference>
<dbReference type="EMBL" id="BARU01035985">
    <property type="protein sequence ID" value="GAH86662.1"/>
    <property type="molecule type" value="Genomic_DNA"/>
</dbReference>
<proteinExistence type="predicted"/>
<feature type="non-terminal residue" evidence="2">
    <location>
        <position position="133"/>
    </location>
</feature>
<organism evidence="2">
    <name type="scientific">marine sediment metagenome</name>
    <dbReference type="NCBI Taxonomy" id="412755"/>
    <lineage>
        <taxon>unclassified sequences</taxon>
        <taxon>metagenomes</taxon>
        <taxon>ecological metagenomes</taxon>
    </lineage>
</organism>
<dbReference type="SUPFAM" id="SSF51735">
    <property type="entry name" value="NAD(P)-binding Rossmann-fold domains"/>
    <property type="match status" value="1"/>
</dbReference>
<comment type="caution">
    <text evidence="2">The sequence shown here is derived from an EMBL/GenBank/DDBJ whole genome shotgun (WGS) entry which is preliminary data.</text>
</comment>
<dbReference type="Pfam" id="PF03807">
    <property type="entry name" value="F420_oxidored"/>
    <property type="match status" value="1"/>
</dbReference>
<dbReference type="InterPro" id="IPR028939">
    <property type="entry name" value="P5C_Rdtase_cat_N"/>
</dbReference>
<sequence length="133" mass="14720">MEEKQDLMTMSRQIKIGFIGFGKVATEFSKGFQQSGLLEVWAYDKILEDPLQKSKMQKRAGEFNVKLVGDIASLIEECEIILSTVTVDAAIEVAKQSALFLGKRNTYADLNSTSPGTKKEIALIIGKTRANFV</sequence>
<reference evidence="2" key="1">
    <citation type="journal article" date="2014" name="Front. Microbiol.">
        <title>High frequency of phylogenetically diverse reductive dehalogenase-homologous genes in deep subseafloor sedimentary metagenomes.</title>
        <authorList>
            <person name="Kawai M."/>
            <person name="Futagami T."/>
            <person name="Toyoda A."/>
            <person name="Takaki Y."/>
            <person name="Nishi S."/>
            <person name="Hori S."/>
            <person name="Arai W."/>
            <person name="Tsubouchi T."/>
            <person name="Morono Y."/>
            <person name="Uchiyama I."/>
            <person name="Ito T."/>
            <person name="Fujiyama A."/>
            <person name="Inagaki F."/>
            <person name="Takami H."/>
        </authorList>
    </citation>
    <scope>NUCLEOTIDE SEQUENCE</scope>
    <source>
        <strain evidence="2">Expedition CK06-06</strain>
    </source>
</reference>
<protein>
    <recommendedName>
        <fullName evidence="1">Pyrroline-5-carboxylate reductase catalytic N-terminal domain-containing protein</fullName>
    </recommendedName>
</protein>
<gene>
    <name evidence="2" type="ORF">S03H2_56268</name>
</gene>
<dbReference type="Gene3D" id="3.40.50.720">
    <property type="entry name" value="NAD(P)-binding Rossmann-like Domain"/>
    <property type="match status" value="1"/>
</dbReference>